<dbReference type="Gramene" id="KZM81110">
    <property type="protein sequence ID" value="KZM81110"/>
    <property type="gene ID" value="DCAR_031334"/>
</dbReference>
<name>A0A175YCS1_DAUCS</name>
<dbReference type="InterPro" id="IPR002156">
    <property type="entry name" value="RNaseH_domain"/>
</dbReference>
<dbReference type="GO" id="GO:0003676">
    <property type="term" value="F:nucleic acid binding"/>
    <property type="evidence" value="ECO:0007669"/>
    <property type="project" value="InterPro"/>
</dbReference>
<dbReference type="GO" id="GO:0004523">
    <property type="term" value="F:RNA-DNA hybrid ribonuclease activity"/>
    <property type="evidence" value="ECO:0007669"/>
    <property type="project" value="InterPro"/>
</dbReference>
<dbReference type="InterPro" id="IPR036397">
    <property type="entry name" value="RNaseH_sf"/>
</dbReference>
<reference evidence="1" key="1">
    <citation type="journal article" date="2016" name="Nat. Genet.">
        <title>A high-quality carrot genome assembly provides new insights into carotenoid accumulation and asterid genome evolution.</title>
        <authorList>
            <person name="Iorizzo M."/>
            <person name="Ellison S."/>
            <person name="Senalik D."/>
            <person name="Zeng P."/>
            <person name="Satapoomin P."/>
            <person name="Huang J."/>
            <person name="Bowman M."/>
            <person name="Iovene M."/>
            <person name="Sanseverino W."/>
            <person name="Cavagnaro P."/>
            <person name="Yildiz M."/>
            <person name="Macko-Podgorni A."/>
            <person name="Moranska E."/>
            <person name="Grzebelus E."/>
            <person name="Grzebelus D."/>
            <person name="Ashrafi H."/>
            <person name="Zheng Z."/>
            <person name="Cheng S."/>
            <person name="Spooner D."/>
            <person name="Van Deynze A."/>
            <person name="Simon P."/>
        </authorList>
    </citation>
    <scope>NUCLEOTIDE SEQUENCE</scope>
    <source>
        <tissue evidence="1">Leaf</tissue>
    </source>
</reference>
<sequence length="333" mass="37640">MDFTWEIPELGYKKINVHCVIIQNPLQNENRVSVGVVIRDSEGENLWGALGLLPSQTEEQALMSGIHDALIHAQEKKWDLLHIETTNRHVYDTIRHQEHIFLEDEQLEVYSMFNTIYANHFAEGKTKRVIACIPQRMNGTAEYMAQYGIDKGLEFGEFTGTVGNMDYYLARDMGMTMPLPNPEVLQNLGEGEVIDGPPPPPSKKRKYDDLSFEVRPLQCFRDKDKEKVMEHYSFNDKGIFTEKAVKAMTSGSLSRFSPVFNGEMVDLNVVVGRGIYARDILHHAVIGTMRVIIPKLYVSNHVRPLAEVDELMTVNQVLSLLGFNPGKASTSGP</sequence>
<proteinExistence type="predicted"/>
<evidence type="ECO:0000313" key="1">
    <source>
        <dbReference type="EMBL" id="WOH11434.1"/>
    </source>
</evidence>
<dbReference type="Proteomes" id="UP000077755">
    <property type="component" value="Chromosome 8"/>
</dbReference>
<keyword evidence="2" id="KW-1185">Reference proteome</keyword>
<evidence type="ECO:0000313" key="2">
    <source>
        <dbReference type="Proteomes" id="UP000077755"/>
    </source>
</evidence>
<accession>A0A175YCS1</accession>
<dbReference type="EMBL" id="CP093350">
    <property type="protein sequence ID" value="WOH11434.1"/>
    <property type="molecule type" value="Genomic_DNA"/>
</dbReference>
<organism evidence="1 2">
    <name type="scientific">Daucus carota subsp. sativus</name>
    <name type="common">Carrot</name>
    <dbReference type="NCBI Taxonomy" id="79200"/>
    <lineage>
        <taxon>Eukaryota</taxon>
        <taxon>Viridiplantae</taxon>
        <taxon>Streptophyta</taxon>
        <taxon>Embryophyta</taxon>
        <taxon>Tracheophyta</taxon>
        <taxon>Spermatophyta</taxon>
        <taxon>Magnoliopsida</taxon>
        <taxon>eudicotyledons</taxon>
        <taxon>Gunneridae</taxon>
        <taxon>Pentapetalae</taxon>
        <taxon>asterids</taxon>
        <taxon>campanulids</taxon>
        <taxon>Apiales</taxon>
        <taxon>Apiaceae</taxon>
        <taxon>Apioideae</taxon>
        <taxon>Scandiceae</taxon>
        <taxon>Daucinae</taxon>
        <taxon>Daucus</taxon>
        <taxon>Daucus sect. Daucus</taxon>
    </lineage>
</organism>
<dbReference type="Gene3D" id="3.30.420.10">
    <property type="entry name" value="Ribonuclease H-like superfamily/Ribonuclease H"/>
    <property type="match status" value="1"/>
</dbReference>
<gene>
    <name evidence="1" type="ORF">DCAR_0830920</name>
</gene>
<protein>
    <submittedName>
        <fullName evidence="1">Uncharacterized protein</fullName>
    </submittedName>
</protein>
<dbReference type="AlphaFoldDB" id="A0A175YCS1"/>
<reference evidence="1" key="2">
    <citation type="submission" date="2022-03" db="EMBL/GenBank/DDBJ databases">
        <title>Draft title - Genomic analysis of global carrot germplasm unveils the trajectory of domestication and the origin of high carotenoid orange carrot.</title>
        <authorList>
            <person name="Iorizzo M."/>
            <person name="Ellison S."/>
            <person name="Senalik D."/>
            <person name="Macko-Podgorni A."/>
            <person name="Grzebelus D."/>
            <person name="Bostan H."/>
            <person name="Rolling W."/>
            <person name="Curaba J."/>
            <person name="Simon P."/>
        </authorList>
    </citation>
    <scope>NUCLEOTIDE SEQUENCE</scope>
    <source>
        <tissue evidence="1">Leaf</tissue>
    </source>
</reference>
<dbReference type="Pfam" id="PF13456">
    <property type="entry name" value="RVT_3"/>
    <property type="match status" value="1"/>
</dbReference>